<keyword evidence="2 5" id="KW-0812">Transmembrane</keyword>
<name>A0ABU3KRQ1_9BURK</name>
<comment type="subcellular location">
    <subcellularLocation>
        <location evidence="1">Membrane</location>
        <topology evidence="1">Multi-pass membrane protein</topology>
    </subcellularLocation>
</comment>
<feature type="transmembrane region" description="Helical" evidence="5">
    <location>
        <begin position="200"/>
        <end position="230"/>
    </location>
</feature>
<keyword evidence="7" id="KW-1185">Reference proteome</keyword>
<protein>
    <submittedName>
        <fullName evidence="6">EI24 domain-containing protein</fullName>
    </submittedName>
</protein>
<dbReference type="RefSeq" id="WP_313875735.1">
    <property type="nucleotide sequence ID" value="NZ_JAVBIK010000001.1"/>
</dbReference>
<feature type="transmembrane region" description="Helical" evidence="5">
    <location>
        <begin position="160"/>
        <end position="180"/>
    </location>
</feature>
<proteinExistence type="predicted"/>
<keyword evidence="3 5" id="KW-1133">Transmembrane helix</keyword>
<dbReference type="InterPro" id="IPR059112">
    <property type="entry name" value="CysZ/EI24"/>
</dbReference>
<dbReference type="Proteomes" id="UP001321700">
    <property type="component" value="Unassembled WGS sequence"/>
</dbReference>
<gene>
    <name evidence="6" type="ORF">RAE19_15540</name>
</gene>
<keyword evidence="4 5" id="KW-0472">Membrane</keyword>
<evidence type="ECO:0000313" key="7">
    <source>
        <dbReference type="Proteomes" id="UP001321700"/>
    </source>
</evidence>
<organism evidence="6 7">
    <name type="scientific">Rhodoferax potami</name>
    <dbReference type="NCBI Taxonomy" id="3068338"/>
    <lineage>
        <taxon>Bacteria</taxon>
        <taxon>Pseudomonadati</taxon>
        <taxon>Pseudomonadota</taxon>
        <taxon>Betaproteobacteria</taxon>
        <taxon>Burkholderiales</taxon>
        <taxon>Comamonadaceae</taxon>
        <taxon>Rhodoferax</taxon>
    </lineage>
</organism>
<accession>A0ABU3KRQ1</accession>
<comment type="caution">
    <text evidence="6">The sequence shown here is derived from an EMBL/GenBank/DDBJ whole genome shotgun (WGS) entry which is preliminary data.</text>
</comment>
<reference evidence="6 7" key="1">
    <citation type="submission" date="2023-08" db="EMBL/GenBank/DDBJ databases">
        <title>Rhodoferax potami sp. nov. and Rhodoferax mekongensis sp. nov., isolated from the Mekong River in Thailand.</title>
        <authorList>
            <person name="Kitikhun S."/>
            <person name="Charoenyingcharoen P."/>
            <person name="Siriarchawattana P."/>
            <person name="Likhitrattanapisal S."/>
            <person name="Nilsakha T."/>
            <person name="Chanpet A."/>
            <person name="Rattanawaree P."/>
            <person name="Ingsriswang S."/>
        </authorList>
    </citation>
    <scope>NUCLEOTIDE SEQUENCE [LARGE SCALE GENOMIC DNA]</scope>
    <source>
        <strain evidence="6 7">TBRC 17660</strain>
    </source>
</reference>
<evidence type="ECO:0000256" key="4">
    <source>
        <dbReference type="ARBA" id="ARBA00023136"/>
    </source>
</evidence>
<feature type="transmembrane region" description="Helical" evidence="5">
    <location>
        <begin position="79"/>
        <end position="108"/>
    </location>
</feature>
<feature type="transmembrane region" description="Helical" evidence="5">
    <location>
        <begin position="128"/>
        <end position="154"/>
    </location>
</feature>
<evidence type="ECO:0000256" key="5">
    <source>
        <dbReference type="SAM" id="Phobius"/>
    </source>
</evidence>
<feature type="transmembrane region" description="Helical" evidence="5">
    <location>
        <begin position="20"/>
        <end position="43"/>
    </location>
</feature>
<dbReference type="EMBL" id="JAVBIK010000001">
    <property type="protein sequence ID" value="MDT7520102.1"/>
    <property type="molecule type" value="Genomic_DNA"/>
</dbReference>
<dbReference type="Pfam" id="PF07264">
    <property type="entry name" value="EI24"/>
    <property type="match status" value="1"/>
</dbReference>
<evidence type="ECO:0000313" key="6">
    <source>
        <dbReference type="EMBL" id="MDT7520102.1"/>
    </source>
</evidence>
<sequence>MNAVLDAFWRSVAYCLHPKVILWSFLPLVLMVGVTAGLGYFYLDSLLSQVNLLLESMDWLQMLWSWLESMGAGKLKTVLVPLLVILVLTPLVVVACLLVVATLMTPMLVRLVAQRRFPLLDKQGSGSFLLSAGWALGSTVAALFALVVSLPLWLIPPLVLIIPPLIWGWLTYRVMAFDALSDFASRAERQELFKRYRWPLLAMGVFAGYLGAAPSLVWSFGFVAVALAPILVPVSIWLYTLLFAFSSLWFTHFGLKALQYLRAEQAAATKVPDMPLNVVDVEIL</sequence>
<evidence type="ECO:0000256" key="2">
    <source>
        <dbReference type="ARBA" id="ARBA00022692"/>
    </source>
</evidence>
<feature type="transmembrane region" description="Helical" evidence="5">
    <location>
        <begin position="236"/>
        <end position="255"/>
    </location>
</feature>
<evidence type="ECO:0000256" key="1">
    <source>
        <dbReference type="ARBA" id="ARBA00004141"/>
    </source>
</evidence>
<evidence type="ECO:0000256" key="3">
    <source>
        <dbReference type="ARBA" id="ARBA00022989"/>
    </source>
</evidence>